<reference evidence="4 5" key="1">
    <citation type="journal article" date="2023" name="G3 (Bethesda)">
        <title>A chromosome-level genome assembly of Zasmidium syzygii isolated from banana leaves.</title>
        <authorList>
            <person name="van Westerhoven A.C."/>
            <person name="Mehrabi R."/>
            <person name="Talebi R."/>
            <person name="Steentjes M.B.F."/>
            <person name="Corcolon B."/>
            <person name="Chong P.A."/>
            <person name="Kema G.H.J."/>
            <person name="Seidl M.F."/>
        </authorList>
    </citation>
    <scope>NUCLEOTIDE SEQUENCE [LARGE SCALE GENOMIC DNA]</scope>
    <source>
        <strain evidence="4 5">P124</strain>
    </source>
</reference>
<feature type="compositionally biased region" description="Polar residues" evidence="2">
    <location>
        <begin position="336"/>
        <end position="347"/>
    </location>
</feature>
<accession>A0ABR0EKB2</accession>
<keyword evidence="1" id="KW-0479">Metal-binding</keyword>
<evidence type="ECO:0000256" key="2">
    <source>
        <dbReference type="SAM" id="MobiDB-lite"/>
    </source>
</evidence>
<dbReference type="EMBL" id="JAXOVC010000005">
    <property type="protein sequence ID" value="KAK4501591.1"/>
    <property type="molecule type" value="Genomic_DNA"/>
</dbReference>
<dbReference type="PROSITE" id="PS00028">
    <property type="entry name" value="ZINC_FINGER_C2H2_1"/>
    <property type="match status" value="1"/>
</dbReference>
<keyword evidence="1" id="KW-0862">Zinc</keyword>
<feature type="compositionally biased region" description="Polar residues" evidence="2">
    <location>
        <begin position="241"/>
        <end position="255"/>
    </location>
</feature>
<dbReference type="PROSITE" id="PS50157">
    <property type="entry name" value="ZINC_FINGER_C2H2_2"/>
    <property type="match status" value="1"/>
</dbReference>
<dbReference type="InterPro" id="IPR013087">
    <property type="entry name" value="Znf_C2H2_type"/>
</dbReference>
<dbReference type="Proteomes" id="UP001305779">
    <property type="component" value="Unassembled WGS sequence"/>
</dbReference>
<dbReference type="Gene3D" id="3.30.160.60">
    <property type="entry name" value="Classic Zinc Finger"/>
    <property type="match status" value="1"/>
</dbReference>
<sequence length="398" mass="43679">MPDFDCMMAPPISTRRSRTSHKSTLPAAAFEALTPAERRSVHAVINRSNPCNDCDFVGPSGRDLKRHYDKRAGHGYIPNGPKAECFACEKSFCTKQALDGHHSVVHMFNGPFAKMRDRSAASAPQTQTQNTSTDAMQPAQTASISFTGPAIVPDFTAGAHPTHPARGFHPDSPHDLPPPLPDMLHAEEMDATPGLFEEVSLNSRLLERSQSLRSVLFDSAIDSPQETIEEVQPAGDVNDHSGAQTTQISETETRSTAAVGLELLAQVMAAGELDEARTPHTEEEAPEGYHSAAQPTSSRYSGREESANTAQQYREEQGDPPEQNQTPFNQHWDAFGSSNTPDVTSDGRTPAEWSEATAPYDFAPEALHTHMDNLNIWEKCTCVGPDHFETCFFYQPFW</sequence>
<evidence type="ECO:0000259" key="3">
    <source>
        <dbReference type="PROSITE" id="PS50157"/>
    </source>
</evidence>
<evidence type="ECO:0000313" key="4">
    <source>
        <dbReference type="EMBL" id="KAK4501591.1"/>
    </source>
</evidence>
<proteinExistence type="predicted"/>
<gene>
    <name evidence="4" type="ORF">PRZ48_007400</name>
</gene>
<comment type="caution">
    <text evidence="4">The sequence shown here is derived from an EMBL/GenBank/DDBJ whole genome shotgun (WGS) entry which is preliminary data.</text>
</comment>
<feature type="region of interest" description="Disordered" evidence="2">
    <location>
        <begin position="116"/>
        <end position="138"/>
    </location>
</feature>
<feature type="compositionally biased region" description="Polar residues" evidence="2">
    <location>
        <begin position="122"/>
        <end position="138"/>
    </location>
</feature>
<evidence type="ECO:0000313" key="5">
    <source>
        <dbReference type="Proteomes" id="UP001305779"/>
    </source>
</evidence>
<keyword evidence="5" id="KW-1185">Reference proteome</keyword>
<feature type="domain" description="C2H2-type" evidence="3">
    <location>
        <begin position="83"/>
        <end position="111"/>
    </location>
</feature>
<feature type="region of interest" description="Disordered" evidence="2">
    <location>
        <begin position="231"/>
        <end position="255"/>
    </location>
</feature>
<feature type="region of interest" description="Disordered" evidence="2">
    <location>
        <begin position="275"/>
        <end position="351"/>
    </location>
</feature>
<name>A0ABR0EKB2_ZASCE</name>
<evidence type="ECO:0000256" key="1">
    <source>
        <dbReference type="PROSITE-ProRule" id="PRU00042"/>
    </source>
</evidence>
<organism evidence="4 5">
    <name type="scientific">Zasmidium cellare</name>
    <name type="common">Wine cellar mold</name>
    <name type="synonym">Racodium cellare</name>
    <dbReference type="NCBI Taxonomy" id="395010"/>
    <lineage>
        <taxon>Eukaryota</taxon>
        <taxon>Fungi</taxon>
        <taxon>Dikarya</taxon>
        <taxon>Ascomycota</taxon>
        <taxon>Pezizomycotina</taxon>
        <taxon>Dothideomycetes</taxon>
        <taxon>Dothideomycetidae</taxon>
        <taxon>Mycosphaerellales</taxon>
        <taxon>Mycosphaerellaceae</taxon>
        <taxon>Zasmidium</taxon>
    </lineage>
</organism>
<protein>
    <recommendedName>
        <fullName evidence="3">C2H2-type domain-containing protein</fullName>
    </recommendedName>
</protein>
<keyword evidence="1" id="KW-0863">Zinc-finger</keyword>